<dbReference type="eggNOG" id="KOG1061">
    <property type="taxonomic scope" value="Eukaryota"/>
</dbReference>
<dbReference type="AlphaFoldDB" id="A9UXU6"/>
<dbReference type="FunFam" id="1.25.10.10:FF:000113">
    <property type="entry name" value="Beta-adaptin-like protein A"/>
    <property type="match status" value="1"/>
</dbReference>
<dbReference type="RefSeq" id="XP_001745169.1">
    <property type="nucleotide sequence ID" value="XM_001745117.1"/>
</dbReference>
<dbReference type="Proteomes" id="UP000001357">
    <property type="component" value="Unassembled WGS sequence"/>
</dbReference>
<dbReference type="OMA" id="FIQRPTR"/>
<dbReference type="PANTHER" id="PTHR11134">
    <property type="entry name" value="ADAPTOR COMPLEX SUBUNIT BETA FAMILY MEMBER"/>
    <property type="match status" value="1"/>
</dbReference>
<dbReference type="FunCoup" id="A9UXU6">
    <property type="interactions" value="452"/>
</dbReference>
<comment type="subcellular location">
    <subcellularLocation>
        <location evidence="1">Endomembrane system</location>
    </subcellularLocation>
</comment>
<evidence type="ECO:0000256" key="3">
    <source>
        <dbReference type="ARBA" id="ARBA00022448"/>
    </source>
</evidence>
<dbReference type="EMBL" id="CH991549">
    <property type="protein sequence ID" value="EDQ89747.1"/>
    <property type="molecule type" value="Genomic_DNA"/>
</dbReference>
<feature type="compositionally biased region" description="Acidic residues" evidence="7">
    <location>
        <begin position="604"/>
        <end position="616"/>
    </location>
</feature>
<evidence type="ECO:0000313" key="10">
    <source>
        <dbReference type="Proteomes" id="UP000001357"/>
    </source>
</evidence>
<evidence type="ECO:0000256" key="5">
    <source>
        <dbReference type="ARBA" id="ARBA00023136"/>
    </source>
</evidence>
<dbReference type="InterPro" id="IPR016024">
    <property type="entry name" value="ARM-type_fold"/>
</dbReference>
<sequence>MATKGYENKRSEVNELRTLLRNPEVQRDPQRYCEVVEKVTLYQTLGLDVSSLFSDMVLACATRSLVQKKLVYLYLCNYAQSNSDLTLLTINTLQKDCRDTNPMIRGLALRSMCGLRVPNLVEYVLVPLKDGLADKSPYVRQTAVMGCVKLFYLDQSYVTDNNLAESLHAMIHDRDAQVVANAVIALEEVLAARGGIMLTQEVAYMLFNRLREFTEWKQCAVMNVLLRYKPASDDEVFSILNIVDERLKHSNTGVVLGAARLFLHFTAEMEDIQEDIYERLKTPLITLMSSAPAEVSFSVLHHLHTLVKKRPDVLAKDFKAFFCRFSDPAYVKTKKLDVLVDVAMESNFEPIVEEMTAYVTDIDVERARHAVRCVGRIAVKVPAAAEHCTTLLAFLELNSEYVTAETVIVMRDYLRHSPSDAVDLLPQLFELISPDLFDDESDARAAFAWLLGEFGELIEDAPYLLEAMVDDVEAEETAAVRLQLLNSTLKLFFKRPPECQKMLGRLLETLTSDEIQQDVHDRALLYYRLLRSNPDEARRVINATLPPILDHDRSAMTDMELREFNTLSVIYGQPSINFTVQQPPYCTFGTIDPTAALKQAQQANDEDEDEEEEADDTPSFTQR</sequence>
<evidence type="ECO:0000313" key="9">
    <source>
        <dbReference type="EMBL" id="EDQ89747.1"/>
    </source>
</evidence>
<keyword evidence="5 6" id="KW-0472">Membrane</keyword>
<dbReference type="PIRSF" id="PIRSF002291">
    <property type="entry name" value="AP_complex_beta"/>
    <property type="match status" value="1"/>
</dbReference>
<dbReference type="GeneID" id="5890567"/>
<dbReference type="InterPro" id="IPR026739">
    <property type="entry name" value="AP_beta"/>
</dbReference>
<accession>A9UXU6</accession>
<evidence type="ECO:0000256" key="6">
    <source>
        <dbReference type="PIRNR" id="PIRNR002291"/>
    </source>
</evidence>
<feature type="domain" description="Clathrin/coatomer adaptor adaptin-like N-terminal" evidence="8">
    <location>
        <begin position="14"/>
        <end position="532"/>
    </location>
</feature>
<feature type="region of interest" description="Disordered" evidence="7">
    <location>
        <begin position="596"/>
        <end position="623"/>
    </location>
</feature>
<evidence type="ECO:0000256" key="2">
    <source>
        <dbReference type="ARBA" id="ARBA00006613"/>
    </source>
</evidence>
<evidence type="ECO:0000259" key="8">
    <source>
        <dbReference type="Pfam" id="PF01602"/>
    </source>
</evidence>
<evidence type="ECO:0000256" key="4">
    <source>
        <dbReference type="ARBA" id="ARBA00022927"/>
    </source>
</evidence>
<organism evidence="9 10">
    <name type="scientific">Monosiga brevicollis</name>
    <name type="common">Choanoflagellate</name>
    <dbReference type="NCBI Taxonomy" id="81824"/>
    <lineage>
        <taxon>Eukaryota</taxon>
        <taxon>Choanoflagellata</taxon>
        <taxon>Craspedida</taxon>
        <taxon>Salpingoecidae</taxon>
        <taxon>Monosiga</taxon>
    </lineage>
</organism>
<dbReference type="GO" id="GO:0030117">
    <property type="term" value="C:membrane coat"/>
    <property type="evidence" value="ECO:0007669"/>
    <property type="project" value="InterPro"/>
</dbReference>
<dbReference type="STRING" id="81824.A9UXU6"/>
<dbReference type="SUPFAM" id="SSF48371">
    <property type="entry name" value="ARM repeat"/>
    <property type="match status" value="1"/>
</dbReference>
<name>A9UXU6_MONBE</name>
<reference evidence="9 10" key="1">
    <citation type="journal article" date="2008" name="Nature">
        <title>The genome of the choanoflagellate Monosiga brevicollis and the origin of metazoans.</title>
        <authorList>
            <consortium name="JGI Sequencing"/>
            <person name="King N."/>
            <person name="Westbrook M.J."/>
            <person name="Young S.L."/>
            <person name="Kuo A."/>
            <person name="Abedin M."/>
            <person name="Chapman J."/>
            <person name="Fairclough S."/>
            <person name="Hellsten U."/>
            <person name="Isogai Y."/>
            <person name="Letunic I."/>
            <person name="Marr M."/>
            <person name="Pincus D."/>
            <person name="Putnam N."/>
            <person name="Rokas A."/>
            <person name="Wright K.J."/>
            <person name="Zuzow R."/>
            <person name="Dirks W."/>
            <person name="Good M."/>
            <person name="Goodstein D."/>
            <person name="Lemons D."/>
            <person name="Li W."/>
            <person name="Lyons J.B."/>
            <person name="Morris A."/>
            <person name="Nichols S."/>
            <person name="Richter D.J."/>
            <person name="Salamov A."/>
            <person name="Bork P."/>
            <person name="Lim W.A."/>
            <person name="Manning G."/>
            <person name="Miller W.T."/>
            <person name="McGinnis W."/>
            <person name="Shapiro H."/>
            <person name="Tjian R."/>
            <person name="Grigoriev I.V."/>
            <person name="Rokhsar D."/>
        </authorList>
    </citation>
    <scope>NUCLEOTIDE SEQUENCE [LARGE SCALE GENOMIC DNA]</scope>
    <source>
        <strain evidence="10">MX1 / ATCC 50154</strain>
    </source>
</reference>
<dbReference type="GO" id="GO:0012505">
    <property type="term" value="C:endomembrane system"/>
    <property type="evidence" value="ECO:0007669"/>
    <property type="project" value="UniProtKB-SubCell"/>
</dbReference>
<gene>
    <name evidence="9" type="ORF">MONBRDRAFT_16817</name>
</gene>
<dbReference type="Pfam" id="PF01602">
    <property type="entry name" value="Adaptin_N"/>
    <property type="match status" value="1"/>
</dbReference>
<dbReference type="InterPro" id="IPR002553">
    <property type="entry name" value="Clathrin/coatomer_adapt-like_N"/>
</dbReference>
<keyword evidence="10" id="KW-1185">Reference proteome</keyword>
<dbReference type="InterPro" id="IPR016342">
    <property type="entry name" value="AP_complex_bsu_1_2_4"/>
</dbReference>
<dbReference type="GO" id="GO:0030276">
    <property type="term" value="F:clathrin binding"/>
    <property type="evidence" value="ECO:0007669"/>
    <property type="project" value="InterPro"/>
</dbReference>
<dbReference type="InterPro" id="IPR011989">
    <property type="entry name" value="ARM-like"/>
</dbReference>
<dbReference type="GO" id="GO:0006886">
    <property type="term" value="P:intracellular protein transport"/>
    <property type="evidence" value="ECO:0007669"/>
    <property type="project" value="InterPro"/>
</dbReference>
<protein>
    <recommendedName>
        <fullName evidence="6">AP complex subunit beta</fullName>
    </recommendedName>
</protein>
<dbReference type="GO" id="GO:0016192">
    <property type="term" value="P:vesicle-mediated transport"/>
    <property type="evidence" value="ECO:0000318"/>
    <property type="project" value="GO_Central"/>
</dbReference>
<keyword evidence="3 6" id="KW-0813">Transport</keyword>
<comment type="similarity">
    <text evidence="2 6">Belongs to the adaptor complexes large subunit family.</text>
</comment>
<evidence type="ECO:0000256" key="7">
    <source>
        <dbReference type="SAM" id="MobiDB-lite"/>
    </source>
</evidence>
<dbReference type="KEGG" id="mbr:MONBRDRAFT_16817"/>
<keyword evidence="4 6" id="KW-0653">Protein transport</keyword>
<proteinExistence type="inferred from homology"/>
<dbReference type="InParanoid" id="A9UXU6"/>
<evidence type="ECO:0000256" key="1">
    <source>
        <dbReference type="ARBA" id="ARBA00004308"/>
    </source>
</evidence>
<dbReference type="Gene3D" id="1.25.10.10">
    <property type="entry name" value="Leucine-rich Repeat Variant"/>
    <property type="match status" value="1"/>
</dbReference>